<sequence length="1477" mass="163043">MFSYSELSAGTSLLEQQIEEQVLLVADQEPLSAKEQAESDRTREQTLASLRRTIEMLEGPLDQPEQQMAQIRDDLIANGQAALSTSEDIPFPSMDVQPGDNRQAVTNVSKGMSGGSSSGIKAQATKLTKMAAEVEKITPRFKAILDQPYLKKYDSSLSKVPLLGIKGDQIFYIKTSSATFGVGTVDSWALFGDKPKDANLTSSKANHFFPYHGDLCFAVGKSIWRKKHRSEHDPLIKNAVNHWPALYEEDWEPLGDQCLPDANLLSIIPYAVLSASRDKIKFHLLILTKEGQIMLLKNDRLAGDNQFHAMTSTSNEAVTWKKIAYFNDKVVGLDSNNCTWNLTMDFDNYRYKAEDRFQVDAFSEFTATDVGPVGVGEDGFLYKRIVEISNETQEANQGKLKWNKWIEQFGVTSIGVASPGVRLDLHELTKTLESRYMETQKALYPIVEKILTFGVTHNVHAQQLREAAKQYDDADTEEKEAIAVKQGKAFVKHTKLWAKVLTTQTRMCRESVVGMHKEIGNVRSDLASQKMILIDQLKAVESRLKNLEADYKKINAWFWAAVATAVVGLGLTILLACTGVGLLGCCLAGALFVGGLVAACSLGEQRGIIATEIKNSESERDRLKIAIDEITYVVDNFKDLEDLTGTLNEFWGGMLTNAMMLQTMDKATAQMLGEEALSSASIEASYQTTEELIKGSQSYLAVLNRIGIRLDEEPEDMPSAAMMPAVVNGEQESKPSAPAETFETLAVQARHALESSDFDKYEETMEAAHFIDLGRMTLDVKATVMEGNWFNFRLLGDNISAIGFAETRYNQYAPLVEVKTTLRNGRQQMIDMMIEVQQFSAIGQEWTRQIPDFPTTPVEVTIAQHFQNEAIKNCQKARNRTAQANNLFLEVSRRVKDMGHEIQMQIAEASDRLRAELAGIDSQLESVKRNPWRILFDTSSLTDLIAQKDLAIHETKVQVYFLEEALKVSHTLGGQLDTWQHFCENVHGNLGSMHNILTGLRIWLEEDPSEYRQLITTSWTSIATQSKRVVELLALTEATPEYAPQAAIMESQAALTLGSGNPELMAVMLPEATLKASIKGYTEDAKIAFDSIDQLHTLPWIHDIVAYWDPSAKKKITLGGNVLALSSTYTELMRTEGPTIQDLSCLSILQMTHGAKASRGPTKLKTVLKTYGFILKKAHKSATLGQRRLKLHATELSGALEATKSTMAEIVGQIAAARKALAIKDKEHRDRVRGIIIHAGLLGFASGALVASIILGFQALGASAASTGGTTIAALIATVSNDDEKPEDDEEEDEEEEDKEDDKEGKGETKVDEKGSGKTGETKKTKQLKEGFKQAQKKWSEFNSIRAAVKDVAVSTELGRSIFGDMPIAALVTTLVALESAVETMESAIKIMDSAHSALQRLFHWEEKIASSLQSMVTKYEALSANVQESGDLAALSPEDGKALESAWNEVSAGVDGWLSFANRQGIRFDIDDDALA</sequence>
<feature type="coiled-coil region" evidence="1">
    <location>
        <begin position="530"/>
        <end position="557"/>
    </location>
</feature>
<keyword evidence="3" id="KW-1133">Transmembrane helix</keyword>
<accession>A0A1Q5UED0</accession>
<feature type="region of interest" description="Disordered" evidence="2">
    <location>
        <begin position="1277"/>
        <end position="1329"/>
    </location>
</feature>
<dbReference type="EMBL" id="MNBE01000310">
    <property type="protein sequence ID" value="OKP10829.1"/>
    <property type="molecule type" value="Genomic_DNA"/>
</dbReference>
<evidence type="ECO:0000256" key="2">
    <source>
        <dbReference type="SAM" id="MobiDB-lite"/>
    </source>
</evidence>
<proteinExistence type="predicted"/>
<dbReference type="Proteomes" id="UP000186955">
    <property type="component" value="Unassembled WGS sequence"/>
</dbReference>
<feature type="transmembrane region" description="Helical" evidence="3">
    <location>
        <begin position="554"/>
        <end position="575"/>
    </location>
</feature>
<organism evidence="4 5">
    <name type="scientific">Penicillium subrubescens</name>
    <dbReference type="NCBI Taxonomy" id="1316194"/>
    <lineage>
        <taxon>Eukaryota</taxon>
        <taxon>Fungi</taxon>
        <taxon>Dikarya</taxon>
        <taxon>Ascomycota</taxon>
        <taxon>Pezizomycotina</taxon>
        <taxon>Eurotiomycetes</taxon>
        <taxon>Eurotiomycetidae</taxon>
        <taxon>Eurotiales</taxon>
        <taxon>Aspergillaceae</taxon>
        <taxon>Penicillium</taxon>
    </lineage>
</organism>
<reference evidence="4 5" key="1">
    <citation type="submission" date="2016-10" db="EMBL/GenBank/DDBJ databases">
        <title>Genome sequence of the ascomycete fungus Penicillium subrubescens.</title>
        <authorList>
            <person name="De Vries R.P."/>
            <person name="Peng M."/>
            <person name="Dilokpimol A."/>
            <person name="Hilden K."/>
            <person name="Makela M.R."/>
            <person name="Grigoriev I."/>
            <person name="Riley R."/>
            <person name="Granchi Z."/>
        </authorList>
    </citation>
    <scope>NUCLEOTIDE SEQUENCE [LARGE SCALE GENOMIC DNA]</scope>
    <source>
        <strain evidence="4 5">CBS 132785</strain>
    </source>
</reference>
<keyword evidence="5" id="KW-1185">Reference proteome</keyword>
<evidence type="ECO:0000256" key="3">
    <source>
        <dbReference type="SAM" id="Phobius"/>
    </source>
</evidence>
<keyword evidence="3" id="KW-0812">Transmembrane</keyword>
<evidence type="ECO:0000313" key="4">
    <source>
        <dbReference type="EMBL" id="OKP10829.1"/>
    </source>
</evidence>
<evidence type="ECO:0000256" key="1">
    <source>
        <dbReference type="SAM" id="Coils"/>
    </source>
</evidence>
<evidence type="ECO:0000313" key="5">
    <source>
        <dbReference type="Proteomes" id="UP000186955"/>
    </source>
</evidence>
<comment type="caution">
    <text evidence="4">The sequence shown here is derived from an EMBL/GenBank/DDBJ whole genome shotgun (WGS) entry which is preliminary data.</text>
</comment>
<gene>
    <name evidence="4" type="ORF">PENSUB_3649</name>
</gene>
<name>A0A1Q5UED0_9EURO</name>
<feature type="compositionally biased region" description="Acidic residues" evidence="2">
    <location>
        <begin position="1284"/>
        <end position="1301"/>
    </location>
</feature>
<keyword evidence="3" id="KW-0472">Membrane</keyword>
<protein>
    <submittedName>
        <fullName evidence="4">Uncharacterized protein</fullName>
    </submittedName>
</protein>
<keyword evidence="1" id="KW-0175">Coiled coil</keyword>
<feature type="transmembrane region" description="Helical" evidence="3">
    <location>
        <begin position="581"/>
        <end position="602"/>
    </location>
</feature>
<feature type="compositionally biased region" description="Basic and acidic residues" evidence="2">
    <location>
        <begin position="1302"/>
        <end position="1329"/>
    </location>
</feature>